<evidence type="ECO:0000313" key="4">
    <source>
        <dbReference type="Proteomes" id="UP000253509"/>
    </source>
</evidence>
<dbReference type="Proteomes" id="UP000253509">
    <property type="component" value="Unassembled WGS sequence"/>
</dbReference>
<feature type="domain" description="N-acetyltransferase" evidence="2">
    <location>
        <begin position="81"/>
        <end position="227"/>
    </location>
</feature>
<proteinExistence type="predicted"/>
<keyword evidence="4" id="KW-1185">Reference proteome</keyword>
<evidence type="ECO:0000313" key="3">
    <source>
        <dbReference type="EMBL" id="RBP68653.1"/>
    </source>
</evidence>
<dbReference type="PROSITE" id="PS51186">
    <property type="entry name" value="GNAT"/>
    <property type="match status" value="1"/>
</dbReference>
<dbReference type="RefSeq" id="WP_113905511.1">
    <property type="nucleotide sequence ID" value="NZ_QNSB01000016.1"/>
</dbReference>
<dbReference type="Pfam" id="PF00583">
    <property type="entry name" value="Acetyltransf_1"/>
    <property type="match status" value="1"/>
</dbReference>
<protein>
    <submittedName>
        <fullName evidence="3">Ribosomal protein S18 acetylase RimI-like enzyme</fullName>
    </submittedName>
</protein>
<keyword evidence="3" id="KW-0687">Ribonucleoprotein</keyword>
<evidence type="ECO:0000256" key="1">
    <source>
        <dbReference type="SAM" id="MobiDB-lite"/>
    </source>
</evidence>
<evidence type="ECO:0000259" key="2">
    <source>
        <dbReference type="PROSITE" id="PS51186"/>
    </source>
</evidence>
<dbReference type="AlphaFoldDB" id="A0A366ICN4"/>
<dbReference type="Gene3D" id="3.40.630.30">
    <property type="match status" value="1"/>
</dbReference>
<feature type="compositionally biased region" description="Low complexity" evidence="1">
    <location>
        <begin position="8"/>
        <end position="37"/>
    </location>
</feature>
<dbReference type="InterPro" id="IPR016181">
    <property type="entry name" value="Acyl_CoA_acyltransferase"/>
</dbReference>
<comment type="caution">
    <text evidence="3">The sequence shown here is derived from an EMBL/GenBank/DDBJ whole genome shotgun (WGS) entry which is preliminary data.</text>
</comment>
<sequence length="227" mass="23885">MNEDKTIAPAEVGAAAADTAVPAAATTTAEPTAASAEASDRGANSWILPLSPASARKAIPPFLDLCFNWSMDRPRVELDELLTRDDAKFYIEDWGRPGDIAVAAWDGAPTDTSFASAMSGPQADDDSRERDIIGLAWMRLGTEESTGFGWVAADIPELALAVLPDYQSQGIGTKLLEAACSLARMSGYQAISVAVEDGNGAAALYHKRGFAPVGRIGDSDILVRQLG</sequence>
<dbReference type="PANTHER" id="PTHR43617">
    <property type="entry name" value="L-AMINO ACID N-ACETYLTRANSFERASE"/>
    <property type="match status" value="1"/>
</dbReference>
<organism evidence="3 4">
    <name type="scientific">Brevibacterium celere</name>
    <dbReference type="NCBI Taxonomy" id="225845"/>
    <lineage>
        <taxon>Bacteria</taxon>
        <taxon>Bacillati</taxon>
        <taxon>Actinomycetota</taxon>
        <taxon>Actinomycetes</taxon>
        <taxon>Micrococcales</taxon>
        <taxon>Brevibacteriaceae</taxon>
        <taxon>Brevibacterium</taxon>
    </lineage>
</organism>
<feature type="region of interest" description="Disordered" evidence="1">
    <location>
        <begin position="1"/>
        <end position="41"/>
    </location>
</feature>
<dbReference type="GO" id="GO:0016747">
    <property type="term" value="F:acyltransferase activity, transferring groups other than amino-acyl groups"/>
    <property type="evidence" value="ECO:0007669"/>
    <property type="project" value="InterPro"/>
</dbReference>
<accession>A0A366ICN4</accession>
<name>A0A366ICN4_9MICO</name>
<dbReference type="SUPFAM" id="SSF55729">
    <property type="entry name" value="Acyl-CoA N-acyltransferases (Nat)"/>
    <property type="match status" value="1"/>
</dbReference>
<dbReference type="InterPro" id="IPR050276">
    <property type="entry name" value="MshD_Acetyltransferase"/>
</dbReference>
<dbReference type="InterPro" id="IPR000182">
    <property type="entry name" value="GNAT_dom"/>
</dbReference>
<dbReference type="EMBL" id="QNSB01000016">
    <property type="protein sequence ID" value="RBP68653.1"/>
    <property type="molecule type" value="Genomic_DNA"/>
</dbReference>
<reference evidence="3 4" key="1">
    <citation type="submission" date="2018-06" db="EMBL/GenBank/DDBJ databases">
        <title>Freshwater and sediment microbial communities from various areas in North America, analyzing microbe dynamics in response to fracking.</title>
        <authorList>
            <person name="Lamendella R."/>
        </authorList>
    </citation>
    <scope>NUCLEOTIDE SEQUENCE [LARGE SCALE GENOMIC DNA]</scope>
    <source>
        <strain evidence="3 4">3b_TX</strain>
    </source>
</reference>
<dbReference type="GO" id="GO:0005840">
    <property type="term" value="C:ribosome"/>
    <property type="evidence" value="ECO:0007669"/>
    <property type="project" value="UniProtKB-KW"/>
</dbReference>
<keyword evidence="3" id="KW-0689">Ribosomal protein</keyword>
<dbReference type="CDD" id="cd04301">
    <property type="entry name" value="NAT_SF"/>
    <property type="match status" value="1"/>
</dbReference>
<gene>
    <name evidence="3" type="ORF">DFO65_11623</name>
</gene>